<dbReference type="GO" id="GO:0006355">
    <property type="term" value="P:regulation of DNA-templated transcription"/>
    <property type="evidence" value="ECO:0007669"/>
    <property type="project" value="InterPro"/>
</dbReference>
<dbReference type="InterPro" id="IPR036388">
    <property type="entry name" value="WH-like_DNA-bd_sf"/>
</dbReference>
<evidence type="ECO:0000313" key="3">
    <source>
        <dbReference type="Proteomes" id="UP000286997"/>
    </source>
</evidence>
<dbReference type="InterPro" id="IPR016032">
    <property type="entry name" value="Sig_transdc_resp-reg_C-effctor"/>
</dbReference>
<dbReference type="EMBL" id="SACP01000002">
    <property type="protein sequence ID" value="RVU21211.1"/>
    <property type="molecule type" value="Genomic_DNA"/>
</dbReference>
<sequence length="401" mass="42866">MLGAPSLAGGIICLEDAAACFGLILVLPQPARSSWGVLMREALIDRIYEAAGTPELWPEVLQSLGDTANSDGAVLTVLPPVGTPRWIASPALEPPLGHRTASTSWRSGRRTAQWRAEAQAGFMRDIDLVSGSCDGWPCEIETPFWQVGTTIPLPTGDVAIVTAERRAQTGPHEASILPRLDALRPHLVRACHLSARFNCERSHLTSMTLDQIGLPAAVLSASGRVLTMNARLQEREEVLPPGQHGGQLFKSPINSNLLQEAIGNVVGGRHAAQTMPVRSYSDHRPQIAHIMRLKRHPGDVFGASAVLLVLVHVGARAVPDDGLLNMLFNLTPAEARLLQALAGGLRLQSYAESVGVQTSTVRTQLTSIFNKTGTKRQAELLSIVASLALFSGQTTKCLGAA</sequence>
<dbReference type="AlphaFoldDB" id="A0A437PG01"/>
<gene>
    <name evidence="2" type="ORF">EOE48_03725</name>
</gene>
<organism evidence="2 3">
    <name type="scientific">Methylobacterium oryzihabitans</name>
    <dbReference type="NCBI Taxonomy" id="2499852"/>
    <lineage>
        <taxon>Bacteria</taxon>
        <taxon>Pseudomonadati</taxon>
        <taxon>Pseudomonadota</taxon>
        <taxon>Alphaproteobacteria</taxon>
        <taxon>Hyphomicrobiales</taxon>
        <taxon>Methylobacteriaceae</taxon>
        <taxon>Methylobacterium</taxon>
    </lineage>
</organism>
<reference evidence="2 3" key="1">
    <citation type="submission" date="2019-01" db="EMBL/GenBank/DDBJ databases">
        <authorList>
            <person name="Chen W.-M."/>
        </authorList>
    </citation>
    <scope>NUCLEOTIDE SEQUENCE [LARGE SCALE GENOMIC DNA]</scope>
    <source>
        <strain evidence="2 3">TER-1</strain>
    </source>
</reference>
<dbReference type="Gene3D" id="1.10.10.10">
    <property type="entry name" value="Winged helix-like DNA-binding domain superfamily/Winged helix DNA-binding domain"/>
    <property type="match status" value="1"/>
</dbReference>
<dbReference type="OrthoDB" id="6697591at2"/>
<proteinExistence type="predicted"/>
<evidence type="ECO:0000259" key="1">
    <source>
        <dbReference type="SMART" id="SM00421"/>
    </source>
</evidence>
<dbReference type="GO" id="GO:0003677">
    <property type="term" value="F:DNA binding"/>
    <property type="evidence" value="ECO:0007669"/>
    <property type="project" value="InterPro"/>
</dbReference>
<dbReference type="RefSeq" id="WP_127727431.1">
    <property type="nucleotide sequence ID" value="NZ_SACP01000002.1"/>
</dbReference>
<name>A0A437PG01_9HYPH</name>
<dbReference type="SMART" id="SM00421">
    <property type="entry name" value="HTH_LUXR"/>
    <property type="match status" value="1"/>
</dbReference>
<feature type="domain" description="HTH luxR-type" evidence="1">
    <location>
        <begin position="327"/>
        <end position="384"/>
    </location>
</feature>
<accession>A0A437PG01</accession>
<protein>
    <submittedName>
        <fullName evidence="2">Helix-turn-helix transcriptional regulator</fullName>
    </submittedName>
</protein>
<dbReference type="Proteomes" id="UP000286997">
    <property type="component" value="Unassembled WGS sequence"/>
</dbReference>
<evidence type="ECO:0000313" key="2">
    <source>
        <dbReference type="EMBL" id="RVU21211.1"/>
    </source>
</evidence>
<keyword evidence="3" id="KW-1185">Reference proteome</keyword>
<dbReference type="InterPro" id="IPR000792">
    <property type="entry name" value="Tscrpt_reg_LuxR_C"/>
</dbReference>
<dbReference type="SUPFAM" id="SSF46894">
    <property type="entry name" value="C-terminal effector domain of the bipartite response regulators"/>
    <property type="match status" value="1"/>
</dbReference>
<comment type="caution">
    <text evidence="2">The sequence shown here is derived from an EMBL/GenBank/DDBJ whole genome shotgun (WGS) entry which is preliminary data.</text>
</comment>